<organism evidence="3 4">
    <name type="scientific">Cellulomonas cellasea</name>
    <dbReference type="NCBI Taxonomy" id="43670"/>
    <lineage>
        <taxon>Bacteria</taxon>
        <taxon>Bacillati</taxon>
        <taxon>Actinomycetota</taxon>
        <taxon>Actinomycetes</taxon>
        <taxon>Micrococcales</taxon>
        <taxon>Cellulomonadaceae</taxon>
        <taxon>Cellulomonas</taxon>
    </lineage>
</organism>
<dbReference type="EMBL" id="BJLR01000016">
    <property type="protein sequence ID" value="GEA87560.1"/>
    <property type="molecule type" value="Genomic_DNA"/>
</dbReference>
<protein>
    <recommendedName>
        <fullName evidence="5">DUF2809 domain-containing protein</fullName>
    </recommendedName>
</protein>
<proteinExistence type="predicted"/>
<feature type="transmembrane region" description="Helical" evidence="2">
    <location>
        <begin position="64"/>
        <end position="85"/>
    </location>
</feature>
<keyword evidence="2" id="KW-0472">Membrane</keyword>
<keyword evidence="2" id="KW-1133">Transmembrane helix</keyword>
<keyword evidence="4" id="KW-1185">Reference proteome</keyword>
<dbReference type="RefSeq" id="WP_218026454.1">
    <property type="nucleotide sequence ID" value="NZ_BJLR01000016.1"/>
</dbReference>
<gene>
    <name evidence="3" type="ORF">CCE01nite_15090</name>
</gene>
<keyword evidence="2" id="KW-0812">Transmembrane</keyword>
<dbReference type="AlphaFoldDB" id="A0A4Y3KXB8"/>
<sequence length="148" mass="15183">MRRRPALAVAALVTVAAGLAVRSAGSAGVLGAVSGPAGDALYAVLVYALVGVLAVRARPWVVAAAAWALSAAVETAQLTALPAAVVGLWEPARWVLGTTFHAPDLASYAVGAVLAALVDTAVTRRRRQRARDTWASEPPPPAARRSTR</sequence>
<dbReference type="Proteomes" id="UP000317046">
    <property type="component" value="Unassembled WGS sequence"/>
</dbReference>
<feature type="transmembrane region" description="Helical" evidence="2">
    <location>
        <begin position="41"/>
        <end position="57"/>
    </location>
</feature>
<evidence type="ECO:0000256" key="2">
    <source>
        <dbReference type="SAM" id="Phobius"/>
    </source>
</evidence>
<comment type="caution">
    <text evidence="3">The sequence shown here is derived from an EMBL/GenBank/DDBJ whole genome shotgun (WGS) entry which is preliminary data.</text>
</comment>
<dbReference type="InterPro" id="IPR021257">
    <property type="entry name" value="DUF2809"/>
</dbReference>
<dbReference type="Pfam" id="PF10990">
    <property type="entry name" value="DUF2809"/>
    <property type="match status" value="1"/>
</dbReference>
<accession>A0A4Y3KXB8</accession>
<evidence type="ECO:0008006" key="5">
    <source>
        <dbReference type="Google" id="ProtNLM"/>
    </source>
</evidence>
<name>A0A4Y3KXB8_9CELL</name>
<reference evidence="3" key="1">
    <citation type="submission" date="2019-06" db="EMBL/GenBank/DDBJ databases">
        <title>Whole genome shotgun sequence of Cellulomonas cellasea NBRC 3753.</title>
        <authorList>
            <person name="Hosoyama A."/>
            <person name="Uohara A."/>
            <person name="Ohji S."/>
            <person name="Ichikawa N."/>
        </authorList>
    </citation>
    <scope>NUCLEOTIDE SEQUENCE [LARGE SCALE GENOMIC DNA]</scope>
    <source>
        <strain evidence="3">NBRC 3753</strain>
    </source>
</reference>
<evidence type="ECO:0000256" key="1">
    <source>
        <dbReference type="SAM" id="MobiDB-lite"/>
    </source>
</evidence>
<feature type="transmembrane region" description="Helical" evidence="2">
    <location>
        <begin position="105"/>
        <end position="122"/>
    </location>
</feature>
<feature type="region of interest" description="Disordered" evidence="1">
    <location>
        <begin position="128"/>
        <end position="148"/>
    </location>
</feature>
<evidence type="ECO:0000313" key="4">
    <source>
        <dbReference type="Proteomes" id="UP000317046"/>
    </source>
</evidence>
<evidence type="ECO:0000313" key="3">
    <source>
        <dbReference type="EMBL" id="GEA87560.1"/>
    </source>
</evidence>